<comment type="caution">
    <text evidence="1">The sequence shown here is derived from an EMBL/GenBank/DDBJ whole genome shotgun (WGS) entry which is preliminary data.</text>
</comment>
<proteinExistence type="predicted"/>
<accession>A0ABV6HCE0</accession>
<keyword evidence="2" id="KW-1185">Reference proteome</keyword>
<evidence type="ECO:0000313" key="1">
    <source>
        <dbReference type="EMBL" id="MFC0316515.1"/>
    </source>
</evidence>
<gene>
    <name evidence="1" type="ORF">ACFFJD_16855</name>
</gene>
<organism evidence="1 2">
    <name type="scientific">Gordonia phosphorivorans</name>
    <dbReference type="NCBI Taxonomy" id="1056982"/>
    <lineage>
        <taxon>Bacteria</taxon>
        <taxon>Bacillati</taxon>
        <taxon>Actinomycetota</taxon>
        <taxon>Actinomycetes</taxon>
        <taxon>Mycobacteriales</taxon>
        <taxon>Gordoniaceae</taxon>
        <taxon>Gordonia</taxon>
    </lineage>
</organism>
<dbReference type="Proteomes" id="UP001589783">
    <property type="component" value="Unassembled WGS sequence"/>
</dbReference>
<dbReference type="EMBL" id="JBHLWV010000052">
    <property type="protein sequence ID" value="MFC0316515.1"/>
    <property type="molecule type" value="Genomic_DNA"/>
</dbReference>
<name>A0ABV6HCE0_9ACTN</name>
<dbReference type="RefSeq" id="WP_382366280.1">
    <property type="nucleotide sequence ID" value="NZ_JBHLWV010000052.1"/>
</dbReference>
<reference evidence="1 2" key="1">
    <citation type="submission" date="2024-09" db="EMBL/GenBank/DDBJ databases">
        <authorList>
            <person name="Sun Q."/>
            <person name="Mori K."/>
        </authorList>
    </citation>
    <scope>NUCLEOTIDE SEQUENCE [LARGE SCALE GENOMIC DNA]</scope>
    <source>
        <strain evidence="1 2">CCM 7957</strain>
    </source>
</reference>
<evidence type="ECO:0000313" key="2">
    <source>
        <dbReference type="Proteomes" id="UP001589783"/>
    </source>
</evidence>
<protein>
    <submittedName>
        <fullName evidence="1">Uncharacterized protein</fullName>
    </submittedName>
</protein>
<sequence>MNRAAEDWRISDDLISELVLRSAGLPLHIDAVLKLALRLNARLPGREFTADDLSGGLPDVVQRLIRTLSPAEARAFRAACVLPSFDIQLAAAVAGVDAADVERAIRFALVEHDDGLVYPYRVHDEIRRLVKLDRDSEGYWSLADWESAARRGLHEAIARIKAGHELGSDAAQLQGIALAIRLGYEWDIYPEGLAKIVSDGPSIAVLAPLIPPESVVQSDSAISDFIRFVHALALPFDAGAARLLTLHPTDPEVAHFTLRWAMYRSRSVCRFDEAMRAAGLLVESAPPAFAKLSRYQYAVTLRACRRFADSEEYVKVWRPDRIDRWQAMADRLYGVANYDPTELARNSAGNTSRRFQLELEINDLVRNARFKGDLDVDRINAYLERSINLGQFSFQRDCLLLLGYANLGNRVIFDGLVDNLRNHESYDYSAYVYCQLLALRALYLGDREIARPAYQEIISRERSRNAYWISAEVWLEALGFDIPPEDTQWLMPYEDVRANWMMVADRLIRQAKARSGEAAELGS</sequence>